<organism evidence="3">
    <name type="scientific">freshwater metagenome</name>
    <dbReference type="NCBI Taxonomy" id="449393"/>
    <lineage>
        <taxon>unclassified sequences</taxon>
        <taxon>metagenomes</taxon>
        <taxon>ecological metagenomes</taxon>
    </lineage>
</organism>
<dbReference type="PANTHER" id="PTHR32305:SF15">
    <property type="entry name" value="PROTEIN RHSA-RELATED"/>
    <property type="match status" value="1"/>
</dbReference>
<keyword evidence="2" id="KW-0812">Transmembrane</keyword>
<feature type="region of interest" description="Disordered" evidence="1">
    <location>
        <begin position="249"/>
        <end position="351"/>
    </location>
</feature>
<accession>A0A6J7UXB5</accession>
<evidence type="ECO:0000256" key="2">
    <source>
        <dbReference type="SAM" id="Phobius"/>
    </source>
</evidence>
<sequence>MSITGQLFQSTDSHGTVTTHAYDPNTGHPTVTRTVTANGETRVYTYNYDRFGQPTSQAVNGKTLSTATYRNDGTIANVRYKNGTTSAITLDANNNADAITYAGFAGGATIGETNTFSRDNAILSRTLRGTDGTATTQATYNQDHRIISAVNTGTMALTTRSKTVAFEGQAGSNGNRTSQTTTKANGKQQTATFSYNEANQLISSTQENLGTPTYDSHGRTTSIGNTTTGASTLNYDAGGHLIQATGPNGAIAFTGNGDTIYTPTPTEPPTEEPAPEAPVEEPAPEPAPEEPVPTTEPKATTETTTAKAGTEPATAARRPGLEEGTEGRSPTDRMQRAAKAAPTGPITLRTSGNLLLDETGNIAGQIISLPQGVTVALDANGDPVDWLYNDLQGSTAWRTTGNTAPAHTTVYDPWGTQISTTTQPLPTNALELALYSSGWKGTGRLPIGEDFYTMGNREYSPQAGRFLQRDPLIGGSTNAYEYALGDPWNNSDPSGNMSIGKWVGLAVSVIASAVLSIATAGAYAAIAAATIAGAVKAYAAAFAVGAAAGAISGFASSTVEQLIDPGDIDWQRVGASVLIGGAIGGVSGAAQYGAFIAKQSAAQAQHLLPFETNYAQDLRNLSKFENAMSRLEVGTELWDDAAGRADDLTYKIALNKGRFLAANPFIPPSPLYGAGVVVGSLGGAAAWGTGFLVPTPTAGGVPTPLPPAIAPEDGTVDVGSEGAVLLDAAFG</sequence>
<dbReference type="NCBIfam" id="TIGR03696">
    <property type="entry name" value="Rhs_assc_core"/>
    <property type="match status" value="1"/>
</dbReference>
<dbReference type="Gene3D" id="2.180.10.10">
    <property type="entry name" value="RHS repeat-associated core"/>
    <property type="match status" value="1"/>
</dbReference>
<feature type="compositionally biased region" description="Acidic residues" evidence="1">
    <location>
        <begin position="269"/>
        <end position="283"/>
    </location>
</feature>
<feature type="region of interest" description="Disordered" evidence="1">
    <location>
        <begin position="1"/>
        <end position="33"/>
    </location>
</feature>
<dbReference type="EMBL" id="CAFBQW010000350">
    <property type="protein sequence ID" value="CAB5069416.1"/>
    <property type="molecule type" value="Genomic_DNA"/>
</dbReference>
<name>A0A6J7UXB5_9ZZZZ</name>
<evidence type="ECO:0000313" key="3">
    <source>
        <dbReference type="EMBL" id="CAB5069416.1"/>
    </source>
</evidence>
<keyword evidence="2" id="KW-0472">Membrane</keyword>
<proteinExistence type="predicted"/>
<dbReference type="InterPro" id="IPR050708">
    <property type="entry name" value="T6SS_VgrG/RHS"/>
</dbReference>
<dbReference type="InterPro" id="IPR022385">
    <property type="entry name" value="Rhs_assc_core"/>
</dbReference>
<feature type="compositionally biased region" description="Low complexity" evidence="1">
    <location>
        <begin position="292"/>
        <end position="316"/>
    </location>
</feature>
<gene>
    <name evidence="3" type="ORF">UFOPK4354_02075</name>
</gene>
<keyword evidence="2" id="KW-1133">Transmembrane helix</keyword>
<dbReference type="AlphaFoldDB" id="A0A6J7UXB5"/>
<dbReference type="PANTHER" id="PTHR32305">
    <property type="match status" value="1"/>
</dbReference>
<evidence type="ECO:0000256" key="1">
    <source>
        <dbReference type="SAM" id="MobiDB-lite"/>
    </source>
</evidence>
<feature type="transmembrane region" description="Helical" evidence="2">
    <location>
        <begin position="537"/>
        <end position="555"/>
    </location>
</feature>
<feature type="compositionally biased region" description="Basic and acidic residues" evidence="1">
    <location>
        <begin position="319"/>
        <end position="335"/>
    </location>
</feature>
<feature type="transmembrane region" description="Helical" evidence="2">
    <location>
        <begin position="575"/>
        <end position="597"/>
    </location>
</feature>
<feature type="transmembrane region" description="Helical" evidence="2">
    <location>
        <begin position="502"/>
        <end position="525"/>
    </location>
</feature>
<protein>
    <submittedName>
        <fullName evidence="3">Unannotated protein</fullName>
    </submittedName>
</protein>
<feature type="compositionally biased region" description="Polar residues" evidence="1">
    <location>
        <begin position="1"/>
        <end position="19"/>
    </location>
</feature>
<reference evidence="3" key="1">
    <citation type="submission" date="2020-05" db="EMBL/GenBank/DDBJ databases">
        <authorList>
            <person name="Chiriac C."/>
            <person name="Salcher M."/>
            <person name="Ghai R."/>
            <person name="Kavagutti S V."/>
        </authorList>
    </citation>
    <scope>NUCLEOTIDE SEQUENCE</scope>
</reference>